<evidence type="ECO:0000313" key="1">
    <source>
        <dbReference type="EMBL" id="OAE20372.1"/>
    </source>
</evidence>
<dbReference type="AlphaFoldDB" id="A0A176VJ35"/>
<organism evidence="1 2">
    <name type="scientific">Marchantia polymorpha subsp. ruderalis</name>
    <dbReference type="NCBI Taxonomy" id="1480154"/>
    <lineage>
        <taxon>Eukaryota</taxon>
        <taxon>Viridiplantae</taxon>
        <taxon>Streptophyta</taxon>
        <taxon>Embryophyta</taxon>
        <taxon>Marchantiophyta</taxon>
        <taxon>Marchantiopsida</taxon>
        <taxon>Marchantiidae</taxon>
        <taxon>Marchantiales</taxon>
        <taxon>Marchantiaceae</taxon>
        <taxon>Marchantia</taxon>
    </lineage>
</organism>
<keyword evidence="2" id="KW-1185">Reference proteome</keyword>
<proteinExistence type="predicted"/>
<dbReference type="EMBL" id="LVLJ01003624">
    <property type="protein sequence ID" value="OAE20372.1"/>
    <property type="molecule type" value="Genomic_DNA"/>
</dbReference>
<dbReference type="Proteomes" id="UP000077202">
    <property type="component" value="Unassembled WGS sequence"/>
</dbReference>
<accession>A0A176VJ35</accession>
<gene>
    <name evidence="1" type="ORF">AXG93_1992s1030</name>
</gene>
<evidence type="ECO:0000313" key="2">
    <source>
        <dbReference type="Proteomes" id="UP000077202"/>
    </source>
</evidence>
<sequence>MAEEFRKHEGEFTIWVKKLTDCESARSSEVGSRLKVKSKRRPLQEQLRKAIMRLKESQRRTEKGEATYRHLRDETTNELRLRVEKCLRGFTWLGADVSLDDDVTATSDGTASESSSPDG</sequence>
<comment type="caution">
    <text evidence="1">The sequence shown here is derived from an EMBL/GenBank/DDBJ whole genome shotgun (WGS) entry which is preliminary data.</text>
</comment>
<name>A0A176VJ35_MARPO</name>
<reference evidence="1" key="1">
    <citation type="submission" date="2016-03" db="EMBL/GenBank/DDBJ databases">
        <title>Mechanisms controlling the formation of the plant cell surface in tip-growing cells are functionally conserved among land plants.</title>
        <authorList>
            <person name="Honkanen S."/>
            <person name="Jones V.A."/>
            <person name="Morieri G."/>
            <person name="Champion C."/>
            <person name="Hetherington A.J."/>
            <person name="Kelly S."/>
            <person name="Saint-Marcoux D."/>
            <person name="Proust H."/>
            <person name="Prescott H."/>
            <person name="Dolan L."/>
        </authorList>
    </citation>
    <scope>NUCLEOTIDE SEQUENCE [LARGE SCALE GENOMIC DNA]</scope>
    <source>
        <tissue evidence="1">Whole gametophyte</tissue>
    </source>
</reference>
<protein>
    <submittedName>
        <fullName evidence="1">Uncharacterized protein</fullName>
    </submittedName>
</protein>